<comment type="similarity">
    <text evidence="1">Belongs to the V-ATPase D subunit family.</text>
</comment>
<dbReference type="Gene3D" id="1.10.287.3240">
    <property type="match status" value="1"/>
</dbReference>
<dbReference type="eggNOG" id="KOG1647">
    <property type="taxonomic scope" value="Eukaryota"/>
</dbReference>
<reference evidence="5" key="3">
    <citation type="submission" date="2018-08" db="UniProtKB">
        <authorList>
            <consortium name="EnsemblPlants"/>
        </authorList>
    </citation>
    <scope>IDENTIFICATION</scope>
    <source>
        <strain evidence="5">Yugu1</strain>
    </source>
</reference>
<dbReference type="AlphaFoldDB" id="K3YJ36"/>
<dbReference type="GeneID" id="101775986"/>
<dbReference type="EnsemblPlants" id="KQL00646">
    <property type="protein sequence ID" value="KQL00646"/>
    <property type="gene ID" value="SETIT_014255mg"/>
</dbReference>
<dbReference type="OrthoDB" id="7676488at2759"/>
<dbReference type="NCBIfam" id="TIGR00309">
    <property type="entry name" value="V_ATPase_subD"/>
    <property type="match status" value="1"/>
</dbReference>
<evidence type="ECO:0000313" key="4">
    <source>
        <dbReference type="EMBL" id="RCV29864.1"/>
    </source>
</evidence>
<evidence type="ECO:0000256" key="1">
    <source>
        <dbReference type="ARBA" id="ARBA00005850"/>
    </source>
</evidence>
<evidence type="ECO:0000256" key="2">
    <source>
        <dbReference type="ARBA" id="ARBA00022448"/>
    </source>
</evidence>
<dbReference type="EMBL" id="AGNK02003541">
    <property type="status" value="NOT_ANNOTATED_CDS"/>
    <property type="molecule type" value="Genomic_DNA"/>
</dbReference>
<reference evidence="4" key="2">
    <citation type="submission" date="2015-07" db="EMBL/GenBank/DDBJ databases">
        <authorList>
            <person name="Noorani M."/>
        </authorList>
    </citation>
    <scope>NUCLEOTIDE SEQUENCE</scope>
    <source>
        <strain evidence="4">Yugu1</strain>
    </source>
</reference>
<evidence type="ECO:0000313" key="6">
    <source>
        <dbReference type="Proteomes" id="UP000004995"/>
    </source>
</evidence>
<accession>K3YJ36</accession>
<dbReference type="OMA" id="KCRLICA"/>
<dbReference type="HOGENOM" id="CLU_069688_0_0_1"/>
<gene>
    <name evidence="5" type="primary">LOC101775986</name>
    <name evidence="4" type="ORF">SETIT_6G047800v2</name>
</gene>
<dbReference type="PANTHER" id="PTHR11671">
    <property type="entry name" value="V-TYPE ATP SYNTHASE SUBUNIT D"/>
    <property type="match status" value="1"/>
</dbReference>
<dbReference type="Pfam" id="PF01813">
    <property type="entry name" value="ATP-synt_D"/>
    <property type="match status" value="1"/>
</dbReference>
<sequence length="271" mass="28863">MAGQGQRLNVVPTVTTLGVVKARLAGATRGHALLKKKSDALTVQFRAILKRIVSAKDAMGDAMRAASLSLAEALYAAGAPVRHAVQQSVSGPAALRVRAHQDNIAGVRLPRFESYLSDGGAAGGASSSSPVASLAGLAGGGQQVAACRAAHARALEVLVELASLQTSFLTLDVAIKTTNRRVNALENVVKPRLENTITYIRGELDEHEREEFFRLKKIQANKRRALEQQKEAAAHYAEEKAAGEVMLKRGVSMDTAASMLDNGDRDEDIIF</sequence>
<organism evidence="4">
    <name type="scientific">Setaria italica</name>
    <name type="common">Foxtail millet</name>
    <name type="synonym">Panicum italicum</name>
    <dbReference type="NCBI Taxonomy" id="4555"/>
    <lineage>
        <taxon>Eukaryota</taxon>
        <taxon>Viridiplantae</taxon>
        <taxon>Streptophyta</taxon>
        <taxon>Embryophyta</taxon>
        <taxon>Tracheophyta</taxon>
        <taxon>Spermatophyta</taxon>
        <taxon>Magnoliopsida</taxon>
        <taxon>Liliopsida</taxon>
        <taxon>Poales</taxon>
        <taxon>Poaceae</taxon>
        <taxon>PACMAD clade</taxon>
        <taxon>Panicoideae</taxon>
        <taxon>Panicodae</taxon>
        <taxon>Paniceae</taxon>
        <taxon>Cenchrinae</taxon>
        <taxon>Setaria</taxon>
    </lineage>
</organism>
<dbReference type="STRING" id="4555.K3YJ36"/>
<dbReference type="KEGG" id="sita:101775986"/>
<dbReference type="EMBL" id="CM003533">
    <property type="protein sequence ID" value="RCV29864.1"/>
    <property type="molecule type" value="Genomic_DNA"/>
</dbReference>
<dbReference type="Gramene" id="KQL00646">
    <property type="protein sequence ID" value="KQL00646"/>
    <property type="gene ID" value="SETIT_014255mg"/>
</dbReference>
<keyword evidence="2" id="KW-0813">Transport</keyword>
<dbReference type="RefSeq" id="XP_012702529.1">
    <property type="nucleotide sequence ID" value="XM_012847075.3"/>
</dbReference>
<keyword evidence="3" id="KW-0406">Ion transport</keyword>
<dbReference type="Proteomes" id="UP000004995">
    <property type="component" value="Unassembled WGS sequence"/>
</dbReference>
<dbReference type="GO" id="GO:0033176">
    <property type="term" value="C:proton-transporting V-type ATPase complex"/>
    <property type="evidence" value="ECO:0000318"/>
    <property type="project" value="GO_Central"/>
</dbReference>
<proteinExistence type="inferred from homology"/>
<dbReference type="GO" id="GO:0046961">
    <property type="term" value="F:proton-transporting ATPase activity, rotational mechanism"/>
    <property type="evidence" value="ECO:0007669"/>
    <property type="project" value="InterPro"/>
</dbReference>
<keyword evidence="6" id="KW-1185">Reference proteome</keyword>
<dbReference type="GO" id="GO:0005774">
    <property type="term" value="C:vacuolar membrane"/>
    <property type="evidence" value="ECO:0000318"/>
    <property type="project" value="GO_Central"/>
</dbReference>
<dbReference type="FunFam" id="1.10.287.3240:FF:000003">
    <property type="entry name" value="V-type proton ATPase subunit D"/>
    <property type="match status" value="1"/>
</dbReference>
<evidence type="ECO:0000313" key="5">
    <source>
        <dbReference type="EnsemblPlants" id="KQL00646"/>
    </source>
</evidence>
<name>K3YJ36_SETIT</name>
<protein>
    <recommendedName>
        <fullName evidence="7">V-type proton ATPase subunit D</fullName>
    </recommendedName>
</protein>
<dbReference type="InterPro" id="IPR002699">
    <property type="entry name" value="V_ATPase_D"/>
</dbReference>
<evidence type="ECO:0000256" key="3">
    <source>
        <dbReference type="ARBA" id="ARBA00023065"/>
    </source>
</evidence>
<evidence type="ECO:0008006" key="7">
    <source>
        <dbReference type="Google" id="ProtNLM"/>
    </source>
</evidence>
<reference evidence="4 6" key="1">
    <citation type="journal article" date="2012" name="Nat. Biotechnol.">
        <title>Reference genome sequence of the model plant Setaria.</title>
        <authorList>
            <person name="Bennetzen J.L."/>
            <person name="Schmutz J."/>
            <person name="Wang H."/>
            <person name="Percifield R."/>
            <person name="Hawkins J."/>
            <person name="Pontaroli A.C."/>
            <person name="Estep M."/>
            <person name="Feng L."/>
            <person name="Vaughn J.N."/>
            <person name="Grimwood J."/>
            <person name="Jenkins J."/>
            <person name="Barry K."/>
            <person name="Lindquist E."/>
            <person name="Hellsten U."/>
            <person name="Deshpande S."/>
            <person name="Wang X."/>
            <person name="Wu X."/>
            <person name="Mitros T."/>
            <person name="Triplett J."/>
            <person name="Yang X."/>
            <person name="Ye C.Y."/>
            <person name="Mauro-Herrera M."/>
            <person name="Wang L."/>
            <person name="Li P."/>
            <person name="Sharma M."/>
            <person name="Sharma R."/>
            <person name="Ronald P.C."/>
            <person name="Panaud O."/>
            <person name="Kellogg E.A."/>
            <person name="Brutnell T.P."/>
            <person name="Doust A.N."/>
            <person name="Tuskan G.A."/>
            <person name="Rokhsar D."/>
            <person name="Devos K.M."/>
        </authorList>
    </citation>
    <scope>NUCLEOTIDE SEQUENCE [LARGE SCALE GENOMIC DNA]</scope>
    <source>
        <strain evidence="6">cv. Yugu1</strain>
        <strain evidence="4">Yugu1</strain>
    </source>
</reference>